<reference evidence="5 6" key="1">
    <citation type="submission" date="2018-05" db="EMBL/GenBank/DDBJ databases">
        <title>Genome sequencing and assembly of the regulated plant pathogen Lachnellula willkommii and related sister species for the development of diagnostic species identification markers.</title>
        <authorList>
            <person name="Giroux E."/>
            <person name="Bilodeau G."/>
        </authorList>
    </citation>
    <scope>NUCLEOTIDE SEQUENCE [LARGE SCALE GENOMIC DNA]</scope>
    <source>
        <strain evidence="5 6">CBS 197.66</strain>
    </source>
</reference>
<keyword evidence="6" id="KW-1185">Reference proteome</keyword>
<dbReference type="GO" id="GO:0005634">
    <property type="term" value="C:nucleus"/>
    <property type="evidence" value="ECO:0007669"/>
    <property type="project" value="TreeGrafter"/>
</dbReference>
<dbReference type="OrthoDB" id="447251at2759"/>
<feature type="domain" description="PAS" evidence="4">
    <location>
        <begin position="197"/>
        <end position="297"/>
    </location>
</feature>
<comment type="caution">
    <text evidence="5">The sequence shown here is derived from an EMBL/GenBank/DDBJ whole genome shotgun (WGS) entry which is preliminary data.</text>
</comment>
<accession>A0A8H8RG29</accession>
<dbReference type="EMBL" id="QGMJ01000766">
    <property type="protein sequence ID" value="TVY33633.1"/>
    <property type="molecule type" value="Genomic_DNA"/>
</dbReference>
<dbReference type="Proteomes" id="UP000462212">
    <property type="component" value="Unassembled WGS sequence"/>
</dbReference>
<evidence type="ECO:0000313" key="5">
    <source>
        <dbReference type="EMBL" id="TVY33633.1"/>
    </source>
</evidence>
<name>A0A8H8RG29_9HELO</name>
<evidence type="ECO:0000256" key="1">
    <source>
        <dbReference type="ARBA" id="ARBA00022630"/>
    </source>
</evidence>
<protein>
    <submittedName>
        <fullName evidence="5">White collar 1 protein</fullName>
    </submittedName>
</protein>
<keyword evidence="1" id="KW-0285">Flavoprotein</keyword>
<dbReference type="PANTHER" id="PTHR47429:SF7">
    <property type="entry name" value="GATA-FACTOR"/>
    <property type="match status" value="1"/>
</dbReference>
<organism evidence="5 6">
    <name type="scientific">Lachnellula subtilissima</name>
    <dbReference type="NCBI Taxonomy" id="602034"/>
    <lineage>
        <taxon>Eukaryota</taxon>
        <taxon>Fungi</taxon>
        <taxon>Dikarya</taxon>
        <taxon>Ascomycota</taxon>
        <taxon>Pezizomycotina</taxon>
        <taxon>Leotiomycetes</taxon>
        <taxon>Helotiales</taxon>
        <taxon>Lachnaceae</taxon>
        <taxon>Lachnellula</taxon>
    </lineage>
</organism>
<evidence type="ECO:0000313" key="6">
    <source>
        <dbReference type="Proteomes" id="UP000462212"/>
    </source>
</evidence>
<sequence length="317" mass="35757">MPFNLSSSADGRDYSRRLTIEPTKKAWIECPDVFFTQSLPSQYKWRDGTGTRTRTIGIVSSPPVMSSLVPSTEEQWFSISGHTRTDMNEEYLQQAQRLQELWKQSSAQGLCAVPVAPTNAVESKASSSTIPLALAPANAVNQSERLSDPLIYPGVYAPSGFDMMGVLIRVRQRPNPTINLGSIDSSVSLVLCDPERHDMPIVYCSETFEALTGYNSIDILERNCRFLQQPPQDYALKLEIRHQQEIRKTNDIARKELKERFAKNEEAQVKLVNFTRDGRMFVNLLTVIPILWDEDGVGGKKKRYLVGFMGDTKRASF</sequence>
<dbReference type="InterPro" id="IPR035965">
    <property type="entry name" value="PAS-like_dom_sf"/>
</dbReference>
<keyword evidence="2" id="KW-0288">FMN</keyword>
<evidence type="ECO:0000256" key="2">
    <source>
        <dbReference type="ARBA" id="ARBA00022643"/>
    </source>
</evidence>
<keyword evidence="3" id="KW-0157">Chromophore</keyword>
<dbReference type="SUPFAM" id="SSF55785">
    <property type="entry name" value="PYP-like sensor domain (PAS domain)"/>
    <property type="match status" value="1"/>
</dbReference>
<dbReference type="Pfam" id="PF13426">
    <property type="entry name" value="PAS_9"/>
    <property type="match status" value="1"/>
</dbReference>
<evidence type="ECO:0000259" key="4">
    <source>
        <dbReference type="Pfam" id="PF13426"/>
    </source>
</evidence>
<dbReference type="Gene3D" id="3.30.450.20">
    <property type="entry name" value="PAS domain"/>
    <property type="match status" value="1"/>
</dbReference>
<gene>
    <name evidence="5" type="primary">wc-1_0</name>
    <name evidence="5" type="ORF">LSUB1_G007469</name>
</gene>
<dbReference type="AlphaFoldDB" id="A0A8H8RG29"/>
<dbReference type="InterPro" id="IPR000014">
    <property type="entry name" value="PAS"/>
</dbReference>
<evidence type="ECO:0000256" key="3">
    <source>
        <dbReference type="ARBA" id="ARBA00022991"/>
    </source>
</evidence>
<dbReference type="PANTHER" id="PTHR47429">
    <property type="entry name" value="PROTEIN TWIN LOV 1"/>
    <property type="match status" value="1"/>
</dbReference>
<proteinExistence type="predicted"/>